<gene>
    <name evidence="2" type="ORF">FNV43_RR05997</name>
</gene>
<evidence type="ECO:0000313" key="2">
    <source>
        <dbReference type="EMBL" id="KAF3449918.1"/>
    </source>
</evidence>
<evidence type="ECO:0000256" key="1">
    <source>
        <dbReference type="SAM" id="MobiDB-lite"/>
    </source>
</evidence>
<keyword evidence="3" id="KW-1185">Reference proteome</keyword>
<dbReference type="Proteomes" id="UP000796880">
    <property type="component" value="Unassembled WGS sequence"/>
</dbReference>
<dbReference type="PANTHER" id="PTHR46631:SF22">
    <property type="entry name" value="60S RIBOSOMAL PROTEIN L18A-LIKE PROTEIN"/>
    <property type="match status" value="1"/>
</dbReference>
<feature type="region of interest" description="Disordered" evidence="1">
    <location>
        <begin position="23"/>
        <end position="55"/>
    </location>
</feature>
<dbReference type="PANTHER" id="PTHR46631">
    <property type="entry name" value="60S RIBOSOMAL PROTEIN L18A-LIKE"/>
    <property type="match status" value="1"/>
</dbReference>
<comment type="caution">
    <text evidence="2">The sequence shown here is derived from an EMBL/GenBank/DDBJ whole genome shotgun (WGS) entry which is preliminary data.</text>
</comment>
<name>A0A8K0MLC8_9ROSA</name>
<accession>A0A8K0MLC8</accession>
<dbReference type="InterPro" id="IPR044804">
    <property type="entry name" value="Ribosomal_eL20z-like"/>
</dbReference>
<feature type="compositionally biased region" description="Low complexity" evidence="1">
    <location>
        <begin position="41"/>
        <end position="51"/>
    </location>
</feature>
<dbReference type="OrthoDB" id="1304551at2759"/>
<organism evidence="2 3">
    <name type="scientific">Rhamnella rubrinervis</name>
    <dbReference type="NCBI Taxonomy" id="2594499"/>
    <lineage>
        <taxon>Eukaryota</taxon>
        <taxon>Viridiplantae</taxon>
        <taxon>Streptophyta</taxon>
        <taxon>Embryophyta</taxon>
        <taxon>Tracheophyta</taxon>
        <taxon>Spermatophyta</taxon>
        <taxon>Magnoliopsida</taxon>
        <taxon>eudicotyledons</taxon>
        <taxon>Gunneridae</taxon>
        <taxon>Pentapetalae</taxon>
        <taxon>rosids</taxon>
        <taxon>fabids</taxon>
        <taxon>Rosales</taxon>
        <taxon>Rhamnaceae</taxon>
        <taxon>rhamnoid group</taxon>
        <taxon>Rhamneae</taxon>
        <taxon>Rhamnella</taxon>
    </lineage>
</organism>
<proteinExistence type="predicted"/>
<reference evidence="2" key="1">
    <citation type="submission" date="2020-03" db="EMBL/GenBank/DDBJ databases">
        <title>A high-quality chromosome-level genome assembly of a woody plant with both climbing and erect habits, Rhamnella rubrinervis.</title>
        <authorList>
            <person name="Lu Z."/>
            <person name="Yang Y."/>
            <person name="Zhu X."/>
            <person name="Sun Y."/>
        </authorList>
    </citation>
    <scope>NUCLEOTIDE SEQUENCE</scope>
    <source>
        <strain evidence="2">BYM</strain>
        <tissue evidence="2">Leaf</tissue>
    </source>
</reference>
<dbReference type="AlphaFoldDB" id="A0A8K0MLC8"/>
<sequence>MSDDTKSRGVTADQQSQFQYGTFQGVANYYPPPPHPPPASQPSSQPVVGFPQPVPPLGATGHPPYYHGYQTVTGTYASTYLSVSLSLSLM</sequence>
<dbReference type="EMBL" id="VOIH02000003">
    <property type="protein sequence ID" value="KAF3449918.1"/>
    <property type="molecule type" value="Genomic_DNA"/>
</dbReference>
<feature type="compositionally biased region" description="Pro residues" evidence="1">
    <location>
        <begin position="30"/>
        <end position="40"/>
    </location>
</feature>
<protein>
    <submittedName>
        <fullName evidence="2">Uncharacterized protein</fullName>
    </submittedName>
</protein>
<evidence type="ECO:0000313" key="3">
    <source>
        <dbReference type="Proteomes" id="UP000796880"/>
    </source>
</evidence>